<sequence>MSISGYLAVVNCLCIEILFHLFICYCLHCIYERRRMNMCMDCVRDYNFFCFIL</sequence>
<dbReference type="EMBL" id="GBRH01278389">
    <property type="protein sequence ID" value="JAD19506.1"/>
    <property type="molecule type" value="Transcribed_RNA"/>
</dbReference>
<dbReference type="AlphaFoldDB" id="A0A0A8Y038"/>
<feature type="transmembrane region" description="Helical" evidence="1">
    <location>
        <begin position="6"/>
        <end position="31"/>
    </location>
</feature>
<protein>
    <submittedName>
        <fullName evidence="2">Uncharacterized protein</fullName>
    </submittedName>
</protein>
<keyword evidence="1" id="KW-0812">Transmembrane</keyword>
<name>A0A0A8Y038_ARUDO</name>
<evidence type="ECO:0000313" key="2">
    <source>
        <dbReference type="EMBL" id="JAD19506.1"/>
    </source>
</evidence>
<keyword evidence="1" id="KW-1133">Transmembrane helix</keyword>
<reference evidence="2" key="1">
    <citation type="submission" date="2014-09" db="EMBL/GenBank/DDBJ databases">
        <authorList>
            <person name="Magalhaes I.L.F."/>
            <person name="Oliveira U."/>
            <person name="Santos F.R."/>
            <person name="Vidigal T.H.D.A."/>
            <person name="Brescovit A.D."/>
            <person name="Santos A.J."/>
        </authorList>
    </citation>
    <scope>NUCLEOTIDE SEQUENCE</scope>
    <source>
        <tissue evidence="2">Shoot tissue taken approximately 20 cm above the soil surface</tissue>
    </source>
</reference>
<reference evidence="2" key="2">
    <citation type="journal article" date="2015" name="Data Brief">
        <title>Shoot transcriptome of the giant reed, Arundo donax.</title>
        <authorList>
            <person name="Barrero R.A."/>
            <person name="Guerrero F.D."/>
            <person name="Moolhuijzen P."/>
            <person name="Goolsby J.A."/>
            <person name="Tidwell J."/>
            <person name="Bellgard S.E."/>
            <person name="Bellgard M.I."/>
        </authorList>
    </citation>
    <scope>NUCLEOTIDE SEQUENCE</scope>
    <source>
        <tissue evidence="2">Shoot tissue taken approximately 20 cm above the soil surface</tissue>
    </source>
</reference>
<accession>A0A0A8Y038</accession>
<proteinExistence type="predicted"/>
<evidence type="ECO:0000256" key="1">
    <source>
        <dbReference type="SAM" id="Phobius"/>
    </source>
</evidence>
<keyword evidence="1" id="KW-0472">Membrane</keyword>
<organism evidence="2">
    <name type="scientific">Arundo donax</name>
    <name type="common">Giant reed</name>
    <name type="synonym">Donax arundinaceus</name>
    <dbReference type="NCBI Taxonomy" id="35708"/>
    <lineage>
        <taxon>Eukaryota</taxon>
        <taxon>Viridiplantae</taxon>
        <taxon>Streptophyta</taxon>
        <taxon>Embryophyta</taxon>
        <taxon>Tracheophyta</taxon>
        <taxon>Spermatophyta</taxon>
        <taxon>Magnoliopsida</taxon>
        <taxon>Liliopsida</taxon>
        <taxon>Poales</taxon>
        <taxon>Poaceae</taxon>
        <taxon>PACMAD clade</taxon>
        <taxon>Arundinoideae</taxon>
        <taxon>Arundineae</taxon>
        <taxon>Arundo</taxon>
    </lineage>
</organism>